<accession>A0A0J9D0H3</accession>
<reference evidence="2 3" key="1">
    <citation type="submission" date="2017-04" db="EMBL/GenBank/DDBJ databases">
        <title>Characterization, genome and methylation analysis of a phthalic acid esters degrading strain Sphingobium yanoikuyae SHJ.</title>
        <authorList>
            <person name="Feng L."/>
        </authorList>
    </citation>
    <scope>NUCLEOTIDE SEQUENCE [LARGE SCALE GENOMIC DNA]</scope>
    <source>
        <strain evidence="2 3">SHJ</strain>
    </source>
</reference>
<organism evidence="2 3">
    <name type="scientific">Sphingobium yanoikuyae</name>
    <name type="common">Sphingomonas yanoikuyae</name>
    <dbReference type="NCBI Taxonomy" id="13690"/>
    <lineage>
        <taxon>Bacteria</taxon>
        <taxon>Pseudomonadati</taxon>
        <taxon>Pseudomonadota</taxon>
        <taxon>Alphaproteobacteria</taxon>
        <taxon>Sphingomonadales</taxon>
        <taxon>Sphingomonadaceae</taxon>
        <taxon>Sphingobium</taxon>
    </lineage>
</organism>
<evidence type="ECO:0000313" key="3">
    <source>
        <dbReference type="Proteomes" id="UP000037029"/>
    </source>
</evidence>
<name>A0A0J9D0H3_SPHYA</name>
<evidence type="ECO:0000256" key="1">
    <source>
        <dbReference type="SAM" id="MobiDB-lite"/>
    </source>
</evidence>
<evidence type="ECO:0000313" key="2">
    <source>
        <dbReference type="EMBL" id="ATP19921.1"/>
    </source>
</evidence>
<proteinExistence type="predicted"/>
<dbReference type="EMBL" id="CP020925">
    <property type="protein sequence ID" value="ATP19921.1"/>
    <property type="molecule type" value="Genomic_DNA"/>
</dbReference>
<dbReference type="AlphaFoldDB" id="A0A0J9D0H3"/>
<dbReference type="Proteomes" id="UP000037029">
    <property type="component" value="Chromosome"/>
</dbReference>
<feature type="region of interest" description="Disordered" evidence="1">
    <location>
        <begin position="146"/>
        <end position="166"/>
    </location>
</feature>
<gene>
    <name evidence="2" type="ORF">BV87_16990</name>
</gene>
<protein>
    <submittedName>
        <fullName evidence="2">Uncharacterized protein</fullName>
    </submittedName>
</protein>
<sequence>MNWNTELPSSGTGDPLGMTLRVGARLGAELLHCITSITPRARYYSFFPWAFQRAHDRTGGTANFDRAMRLVLIDERAMTLGAVLHHDGHPCEGGGLQGSSRAADLVSQANRSIDLGKWNHLRDSTSGFGAYKGSLINLGMFEVSMGPDEAADEDGEEPSTTLESGKLSARGRQLAEAFGRAVAGSEFVDLEPENGSVAFEVLTRFGGLAGLCELRTADDFDLAPLRDLFFAADNDDKLNSHFRRRMSLLLLLWAVDVTNDAGHDLDAQSFDDLTYYRRIADEEGDDIAVAVPRPLIDIAERWRIFHFHNYLTTALETLLAGLVRAIRYHPAGRTVGEVLEAFDSPEARSVFSEHLSVDLPKPLLDITPAELLTLNGIDFAGAMSEVADIAGIFEGNPLAERTLRGSLVDEDLVSGSAGPAIATVLLFTLLLRYELTVDEAHKGWNRQKVLHPFADVAMPTVAQGLVLELGKDWWTLPNRKVLSLVLSRFVVRQHETMSYEKGFGGSPPLFRVDGAAIVGTDLMRDDVYPGNPRFPSALQVLRDLRLIASDPEEGQCLTPDGRDMLDAFLTGAGS</sequence>